<dbReference type="Gene3D" id="3.30.700.10">
    <property type="entry name" value="Glycoprotein, Type 4 Pilin"/>
    <property type="match status" value="1"/>
</dbReference>
<evidence type="ECO:0000256" key="2">
    <source>
        <dbReference type="ARBA" id="ARBA00022481"/>
    </source>
</evidence>
<dbReference type="GO" id="GO:0016020">
    <property type="term" value="C:membrane"/>
    <property type="evidence" value="ECO:0007669"/>
    <property type="project" value="UniProtKB-SubCell"/>
</dbReference>
<dbReference type="EMBL" id="QLTW01000007">
    <property type="protein sequence ID" value="MBT9144437.1"/>
    <property type="molecule type" value="Genomic_DNA"/>
</dbReference>
<dbReference type="InterPro" id="IPR012902">
    <property type="entry name" value="N_methyl_site"/>
</dbReference>
<reference evidence="7 8" key="1">
    <citation type="journal article" date="2021" name="bioRxiv">
        <title>Unique metabolic strategies in Hadean analogues reveal hints for primordial physiology.</title>
        <authorList>
            <person name="Nobu M.K."/>
            <person name="Nakai R."/>
            <person name="Tamazawa S."/>
            <person name="Mori H."/>
            <person name="Toyoda A."/>
            <person name="Ijiri A."/>
            <person name="Suzuki S."/>
            <person name="Kurokawa K."/>
            <person name="Kamagata Y."/>
            <person name="Tamaki H."/>
        </authorList>
    </citation>
    <scope>NUCLEOTIDE SEQUENCE [LARGE SCALE GENOMIC DNA]</scope>
    <source>
        <strain evidence="7">BS525</strain>
    </source>
</reference>
<evidence type="ECO:0000313" key="7">
    <source>
        <dbReference type="EMBL" id="MBT9144437.1"/>
    </source>
</evidence>
<evidence type="ECO:0000256" key="1">
    <source>
        <dbReference type="ARBA" id="ARBA00004167"/>
    </source>
</evidence>
<dbReference type="PANTHER" id="PTHR30093">
    <property type="entry name" value="GENERAL SECRETION PATHWAY PROTEIN G"/>
    <property type="match status" value="1"/>
</dbReference>
<sequence length="151" mass="16752">MKSKGFTLIELIMVMAIIVTLAGVLIPRLMGARLRAQVAVAIVELRAISIALEQYAIDQGNYPEPAELTEFKTGYLGGEEPFWPWDRNDRILVADIGLLEYTVDLDRNTYLIEKELPAQIRGIAGLMSGYSGLEKIALTPERGVHFLPLPP</sequence>
<dbReference type="NCBIfam" id="TIGR02532">
    <property type="entry name" value="IV_pilin_GFxxxE"/>
    <property type="match status" value="1"/>
</dbReference>
<keyword evidence="2" id="KW-0488">Methylation</keyword>
<dbReference type="Pfam" id="PF07963">
    <property type="entry name" value="N_methyl"/>
    <property type="match status" value="1"/>
</dbReference>
<dbReference type="GO" id="GO:0015628">
    <property type="term" value="P:protein secretion by the type II secretion system"/>
    <property type="evidence" value="ECO:0007669"/>
    <property type="project" value="InterPro"/>
</dbReference>
<feature type="transmembrane region" description="Helical" evidence="6">
    <location>
        <begin position="6"/>
        <end position="26"/>
    </location>
</feature>
<dbReference type="InterPro" id="IPR045584">
    <property type="entry name" value="Pilin-like"/>
</dbReference>
<dbReference type="PRINTS" id="PR00813">
    <property type="entry name" value="BCTERIALGSPG"/>
</dbReference>
<comment type="caution">
    <text evidence="7">The sequence shown here is derived from an EMBL/GenBank/DDBJ whole genome shotgun (WGS) entry which is preliminary data.</text>
</comment>
<keyword evidence="3 6" id="KW-0812">Transmembrane</keyword>
<organism evidence="7 8">
    <name type="scientific">Psychracetigena formicireducens</name>
    <dbReference type="NCBI Taxonomy" id="2986056"/>
    <lineage>
        <taxon>Bacteria</taxon>
        <taxon>Bacillati</taxon>
        <taxon>Candidatus Lithacetigenota</taxon>
        <taxon>Candidatus Psychracetigena</taxon>
    </lineage>
</organism>
<protein>
    <submittedName>
        <fullName evidence="7">Type II secretion system protein G</fullName>
    </submittedName>
</protein>
<dbReference type="GO" id="GO:0015627">
    <property type="term" value="C:type II protein secretion system complex"/>
    <property type="evidence" value="ECO:0007669"/>
    <property type="project" value="InterPro"/>
</dbReference>
<evidence type="ECO:0000256" key="6">
    <source>
        <dbReference type="SAM" id="Phobius"/>
    </source>
</evidence>
<evidence type="ECO:0000313" key="8">
    <source>
        <dbReference type="Proteomes" id="UP000811545"/>
    </source>
</evidence>
<dbReference type="AlphaFoldDB" id="A0A9E2BF95"/>
<dbReference type="PROSITE" id="PS00409">
    <property type="entry name" value="PROKAR_NTER_METHYL"/>
    <property type="match status" value="1"/>
</dbReference>
<evidence type="ECO:0000256" key="5">
    <source>
        <dbReference type="ARBA" id="ARBA00023136"/>
    </source>
</evidence>
<dbReference type="PANTHER" id="PTHR30093:SF44">
    <property type="entry name" value="TYPE II SECRETION SYSTEM CORE PROTEIN G"/>
    <property type="match status" value="1"/>
</dbReference>
<evidence type="ECO:0000256" key="3">
    <source>
        <dbReference type="ARBA" id="ARBA00022692"/>
    </source>
</evidence>
<dbReference type="InterPro" id="IPR000983">
    <property type="entry name" value="Bac_GSPG_pilin"/>
</dbReference>
<comment type="subcellular location">
    <subcellularLocation>
        <location evidence="1">Membrane</location>
        <topology evidence="1">Single-pass membrane protein</topology>
    </subcellularLocation>
</comment>
<dbReference type="Proteomes" id="UP000811545">
    <property type="component" value="Unassembled WGS sequence"/>
</dbReference>
<proteinExistence type="predicted"/>
<accession>A0A9E2BF95</accession>
<name>A0A9E2BF95_PSYF1</name>
<keyword evidence="4 6" id="KW-1133">Transmembrane helix</keyword>
<gene>
    <name evidence="7" type="primary">xcpT</name>
    <name evidence="7" type="ORF">DDT42_00278</name>
</gene>
<dbReference type="SUPFAM" id="SSF54523">
    <property type="entry name" value="Pili subunits"/>
    <property type="match status" value="1"/>
</dbReference>
<keyword evidence="5 6" id="KW-0472">Membrane</keyword>
<evidence type="ECO:0000256" key="4">
    <source>
        <dbReference type="ARBA" id="ARBA00022989"/>
    </source>
</evidence>